<accession>A0ABT9U812</accession>
<proteinExistence type="predicted"/>
<keyword evidence="2" id="KW-1185">Reference proteome</keyword>
<protein>
    <submittedName>
        <fullName evidence="1">Phage tail protein X</fullName>
    </submittedName>
</protein>
<sequence length="65" mass="6950">MTYTTIQGDTWDAISFKLYGTALMMPKLIAANPQHASTVIFSAGVLLAAPETPAATSADLPPWKR</sequence>
<dbReference type="Pfam" id="PF05489">
    <property type="entry name" value="Phage_tail_X"/>
    <property type="match status" value="1"/>
</dbReference>
<comment type="caution">
    <text evidence="1">The sequence shown here is derived from an EMBL/GenBank/DDBJ whole genome shotgun (WGS) entry which is preliminary data.</text>
</comment>
<dbReference type="InterPro" id="IPR008861">
    <property type="entry name" value="GpX-like"/>
</dbReference>
<dbReference type="EMBL" id="JAUSSU010000007">
    <property type="protein sequence ID" value="MDQ0114354.1"/>
    <property type="molecule type" value="Genomic_DNA"/>
</dbReference>
<evidence type="ECO:0000313" key="2">
    <source>
        <dbReference type="Proteomes" id="UP001229346"/>
    </source>
</evidence>
<dbReference type="Proteomes" id="UP001229346">
    <property type="component" value="Unassembled WGS sequence"/>
</dbReference>
<gene>
    <name evidence="1" type="ORF">J2T15_003809</name>
</gene>
<name>A0ABT9U812_PAEHA</name>
<organism evidence="1 2">
    <name type="scientific">Paenibacillus harenae</name>
    <dbReference type="NCBI Taxonomy" id="306543"/>
    <lineage>
        <taxon>Bacteria</taxon>
        <taxon>Bacillati</taxon>
        <taxon>Bacillota</taxon>
        <taxon>Bacilli</taxon>
        <taxon>Bacillales</taxon>
        <taxon>Paenibacillaceae</taxon>
        <taxon>Paenibacillus</taxon>
    </lineage>
</organism>
<evidence type="ECO:0000313" key="1">
    <source>
        <dbReference type="EMBL" id="MDQ0114354.1"/>
    </source>
</evidence>
<dbReference type="InterPro" id="IPR018392">
    <property type="entry name" value="LysM"/>
</dbReference>
<reference evidence="1 2" key="1">
    <citation type="submission" date="2023-07" db="EMBL/GenBank/DDBJ databases">
        <title>Sorghum-associated microbial communities from plants grown in Nebraska, USA.</title>
        <authorList>
            <person name="Schachtman D."/>
        </authorList>
    </citation>
    <scope>NUCLEOTIDE SEQUENCE [LARGE SCALE GENOMIC DNA]</scope>
    <source>
        <strain evidence="1 2">CC482</strain>
    </source>
</reference>
<dbReference type="RefSeq" id="WP_307205684.1">
    <property type="nucleotide sequence ID" value="NZ_JAUSSU010000007.1"/>
</dbReference>
<dbReference type="CDD" id="cd00118">
    <property type="entry name" value="LysM"/>
    <property type="match status" value="1"/>
</dbReference>